<organism evidence="2 3">
    <name type="scientific">Mycolicibacterium novocastrense</name>
    <name type="common">Mycobacterium novocastrense</name>
    <dbReference type="NCBI Taxonomy" id="59813"/>
    <lineage>
        <taxon>Bacteria</taxon>
        <taxon>Bacillati</taxon>
        <taxon>Actinomycetota</taxon>
        <taxon>Actinomycetes</taxon>
        <taxon>Mycobacteriales</taxon>
        <taxon>Mycobacteriaceae</taxon>
        <taxon>Mycolicibacterium</taxon>
    </lineage>
</organism>
<dbReference type="AlphaFoldDB" id="A0AAW5SRZ9"/>
<evidence type="ECO:0000313" key="2">
    <source>
        <dbReference type="EMBL" id="MCV7026355.1"/>
    </source>
</evidence>
<proteinExistence type="predicted"/>
<sequence length="653" mass="67894">MVAISMTGVPGLAVGQPADDAPPPVTAFGWQQLGINPLLSFVGHDMTQRVSIPVPQGLVPITLSGLIGAVSNIPSGFVEAQTQDGRFVGSVPIPIVPPGQPPVPFTFDLGSVPVVRGEIQLNLVLRVNDDDVCDPLPTLVMSEMSAAFTGAVQPPRTIEEFLPAIAPVIDLYVDPVPTDAEKSTTLTLVAALSKYYQPGVVAVNVRALPRIDAGPPPDRDASVRAIVVRDVAQAESGVRLITDAGAPFLILSGQGDGLVQQVGLFRDGLQKVAQTDTVTVESTEGASNEQAGSASTFGQLRMGGNTAVLGESYIFLNIAPALSRASDPGIVDVRLLANYTPVDENEKATMVVTAGELVLATARLDASGQVDSRFSIPADVAARDQDLTVTVRYEPGPGCNPLTLPMEFEIDPMSTARVRPGGAVEMGGFAALPQGFVPTFQVAFDGSDPGQLAHAVKIVGLIQRLTSTALRPEVVSVEQAATSDEGALIIAGAQTVEENNLDPPIAPRGGMSEVDLPSSTVIDISTGLAALQSYAHNNRTVVLLTTSGPWSLAIPLLDYLAGLPKGWRDLDGDVLVVGQGQVPQQLTVRADGPVMAGPPGVNADAVEQESDARGWYEWALLGAGALVILTLIGGTVVLLRKRSRPSAGVGPAP</sequence>
<evidence type="ECO:0000256" key="1">
    <source>
        <dbReference type="SAM" id="Phobius"/>
    </source>
</evidence>
<dbReference type="EMBL" id="JACKTI010000063">
    <property type="protein sequence ID" value="MCV7026355.1"/>
    <property type="molecule type" value="Genomic_DNA"/>
</dbReference>
<evidence type="ECO:0000313" key="3">
    <source>
        <dbReference type="Proteomes" id="UP001207528"/>
    </source>
</evidence>
<comment type="caution">
    <text evidence="2">The sequence shown here is derived from an EMBL/GenBank/DDBJ whole genome shotgun (WGS) entry which is preliminary data.</text>
</comment>
<keyword evidence="1" id="KW-1133">Transmembrane helix</keyword>
<reference evidence="2" key="2">
    <citation type="journal article" date="2022" name="BMC Genomics">
        <title>Comparative genome analysis of mycobacteria focusing on tRNA and non-coding RNA.</title>
        <authorList>
            <person name="Behra P.R.K."/>
            <person name="Pettersson B.M.F."/>
            <person name="Ramesh M."/>
            <person name="Das S."/>
            <person name="Dasgupta S."/>
            <person name="Kirsebom L.A."/>
        </authorList>
    </citation>
    <scope>NUCLEOTIDE SEQUENCE</scope>
    <source>
        <strain evidence="2">DSM 44203</strain>
    </source>
</reference>
<reference evidence="2" key="1">
    <citation type="submission" date="2020-07" db="EMBL/GenBank/DDBJ databases">
        <authorList>
            <person name="Pettersson B.M.F."/>
            <person name="Behra P.R.K."/>
            <person name="Ramesh M."/>
            <person name="Das S."/>
            <person name="Dasgupta S."/>
            <person name="Kirsebom L.A."/>
        </authorList>
    </citation>
    <scope>NUCLEOTIDE SEQUENCE</scope>
    <source>
        <strain evidence="2">DSM 44203</strain>
    </source>
</reference>
<name>A0AAW5SRZ9_MYCNV</name>
<keyword evidence="1" id="KW-0472">Membrane</keyword>
<accession>A0AAW5SRZ9</accession>
<dbReference type="RefSeq" id="WP_067393533.1">
    <property type="nucleotide sequence ID" value="NZ_BCTA01000063.1"/>
</dbReference>
<protein>
    <submittedName>
        <fullName evidence="2">Uncharacterized protein</fullName>
    </submittedName>
</protein>
<keyword evidence="1" id="KW-0812">Transmembrane</keyword>
<dbReference type="Proteomes" id="UP001207528">
    <property type="component" value="Unassembled WGS sequence"/>
</dbReference>
<gene>
    <name evidence="2" type="ORF">H7I77_23885</name>
</gene>
<feature type="transmembrane region" description="Helical" evidence="1">
    <location>
        <begin position="618"/>
        <end position="639"/>
    </location>
</feature>